<protein>
    <recommendedName>
        <fullName evidence="3">F-box domain-containing protein</fullName>
    </recommendedName>
</protein>
<organism evidence="1 2">
    <name type="scientific">Trematosphaeria pertusa</name>
    <dbReference type="NCBI Taxonomy" id="390896"/>
    <lineage>
        <taxon>Eukaryota</taxon>
        <taxon>Fungi</taxon>
        <taxon>Dikarya</taxon>
        <taxon>Ascomycota</taxon>
        <taxon>Pezizomycotina</taxon>
        <taxon>Dothideomycetes</taxon>
        <taxon>Pleosporomycetidae</taxon>
        <taxon>Pleosporales</taxon>
        <taxon>Massarineae</taxon>
        <taxon>Trematosphaeriaceae</taxon>
        <taxon>Trematosphaeria</taxon>
    </lineage>
</organism>
<evidence type="ECO:0008006" key="3">
    <source>
        <dbReference type="Google" id="ProtNLM"/>
    </source>
</evidence>
<evidence type="ECO:0000313" key="2">
    <source>
        <dbReference type="Proteomes" id="UP000800094"/>
    </source>
</evidence>
<reference evidence="1" key="1">
    <citation type="journal article" date="2020" name="Stud. Mycol.">
        <title>101 Dothideomycetes genomes: a test case for predicting lifestyles and emergence of pathogens.</title>
        <authorList>
            <person name="Haridas S."/>
            <person name="Albert R."/>
            <person name="Binder M."/>
            <person name="Bloem J."/>
            <person name="Labutti K."/>
            <person name="Salamov A."/>
            <person name="Andreopoulos B."/>
            <person name="Baker S."/>
            <person name="Barry K."/>
            <person name="Bills G."/>
            <person name="Bluhm B."/>
            <person name="Cannon C."/>
            <person name="Castanera R."/>
            <person name="Culley D."/>
            <person name="Daum C."/>
            <person name="Ezra D."/>
            <person name="Gonzalez J."/>
            <person name="Henrissat B."/>
            <person name="Kuo A."/>
            <person name="Liang C."/>
            <person name="Lipzen A."/>
            <person name="Lutzoni F."/>
            <person name="Magnuson J."/>
            <person name="Mondo S."/>
            <person name="Nolan M."/>
            <person name="Ohm R."/>
            <person name="Pangilinan J."/>
            <person name="Park H.-J."/>
            <person name="Ramirez L."/>
            <person name="Alfaro M."/>
            <person name="Sun H."/>
            <person name="Tritt A."/>
            <person name="Yoshinaga Y."/>
            <person name="Zwiers L.-H."/>
            <person name="Turgeon B."/>
            <person name="Goodwin S."/>
            <person name="Spatafora J."/>
            <person name="Crous P."/>
            <person name="Grigoriev I."/>
        </authorList>
    </citation>
    <scope>NUCLEOTIDE SEQUENCE</scope>
    <source>
        <strain evidence="1">CBS 122368</strain>
    </source>
</reference>
<sequence length="499" mass="56784">MARDDDLCQFSALPTEIKANIRSTSDRKIVCLVNKDWKNNMAPILWTTFHTDLKPTREKTLDVLLHPDCGILPLDIAYVDEKTPDELKLLIAALPSGRLIEYRSNLVLDSLTFKLLLQHHPKLQKLRTSMTFQDPPHGFELSQANWLVARLTELRCLDVDCDAAATSSMFNLTTLNLLLMDFGNHPEAFLSHIDARKLVQLCISRCRAIKPFLAGLATAFSKSTESLPALKDVEVVLRKDEPDAEESVEAIEKLLQSLLGLQALWLDTSWFRVIDKECFNRHRATLVHIGVNTGEEQVVQHYCAADIHSIVTSCTELRTLALNLPPVDLGYINYLGQDFSLREPVSADTKSELETVLGIISSHPKLRAFRTLCMEHYGMEEEPIAYPLHSISDELVPRTSAIMQHFANEVVQYLGRHGSKIQLFCVGTFLSPADLPSRDKDGHRWPYYFYLRRRIIDRRGQEHNVALPLPDAETEMPDMGFIYNQWWRYTISPPKGNHS</sequence>
<evidence type="ECO:0000313" key="1">
    <source>
        <dbReference type="EMBL" id="KAF2243421.1"/>
    </source>
</evidence>
<name>A0A6A6HZC7_9PLEO</name>
<dbReference type="AlphaFoldDB" id="A0A6A6HZC7"/>
<proteinExistence type="predicted"/>
<gene>
    <name evidence="1" type="ORF">BU26DRAFT_570116</name>
</gene>
<keyword evidence="2" id="KW-1185">Reference proteome</keyword>
<dbReference type="OrthoDB" id="3689746at2759"/>
<dbReference type="RefSeq" id="XP_033678425.1">
    <property type="nucleotide sequence ID" value="XM_033833967.1"/>
</dbReference>
<accession>A0A6A6HZC7</accession>
<dbReference type="Proteomes" id="UP000800094">
    <property type="component" value="Unassembled WGS sequence"/>
</dbReference>
<dbReference type="EMBL" id="ML987205">
    <property type="protein sequence ID" value="KAF2243421.1"/>
    <property type="molecule type" value="Genomic_DNA"/>
</dbReference>
<dbReference type="GeneID" id="54587297"/>